<dbReference type="EMBL" id="OIVN01006226">
    <property type="protein sequence ID" value="SPD28327.1"/>
    <property type="molecule type" value="Genomic_DNA"/>
</dbReference>
<sequence>MGNCFALCKPNKGFCFTDVTENHGKVLQIVNMDGKVLQFSAPILVKDILVNFSGSGIGLSKEASEQLPPNHELKIGRIYYLLPSLSSVGTTSTSPADISSIAHDKEKANGVKRIKIVITKQQLQELLKKQISVEDILSGLEKRACNTLDSTTNWKPRLEAIPEGSE</sequence>
<evidence type="ECO:0008006" key="2">
    <source>
        <dbReference type="Google" id="ProtNLM"/>
    </source>
</evidence>
<reference evidence="1" key="1">
    <citation type="submission" date="2018-02" db="EMBL/GenBank/DDBJ databases">
        <authorList>
            <person name="Cohen D.B."/>
            <person name="Kent A.D."/>
        </authorList>
    </citation>
    <scope>NUCLEOTIDE SEQUENCE</scope>
</reference>
<protein>
    <recommendedName>
        <fullName evidence="2">DUF4228 domain-containing protein</fullName>
    </recommendedName>
</protein>
<dbReference type="Pfam" id="PF14009">
    <property type="entry name" value="PADRE"/>
    <property type="match status" value="1"/>
</dbReference>
<organism evidence="1">
    <name type="scientific">Fagus sylvatica</name>
    <name type="common">Beechnut</name>
    <dbReference type="NCBI Taxonomy" id="28930"/>
    <lineage>
        <taxon>Eukaryota</taxon>
        <taxon>Viridiplantae</taxon>
        <taxon>Streptophyta</taxon>
        <taxon>Embryophyta</taxon>
        <taxon>Tracheophyta</taxon>
        <taxon>Spermatophyta</taxon>
        <taxon>Magnoliopsida</taxon>
        <taxon>eudicotyledons</taxon>
        <taxon>Gunneridae</taxon>
        <taxon>Pentapetalae</taxon>
        <taxon>rosids</taxon>
        <taxon>fabids</taxon>
        <taxon>Fagales</taxon>
        <taxon>Fagaceae</taxon>
        <taxon>Fagus</taxon>
    </lineage>
</organism>
<proteinExistence type="predicted"/>
<dbReference type="AlphaFoldDB" id="A0A2N9IS98"/>
<name>A0A2N9IS98_FAGSY</name>
<gene>
    <name evidence="1" type="ORF">FSB_LOCUS56209</name>
</gene>
<dbReference type="InterPro" id="IPR025322">
    <property type="entry name" value="PADRE_dom"/>
</dbReference>
<dbReference type="PANTHER" id="PTHR33148:SF2">
    <property type="entry name" value="DUF4228 DOMAIN-CONTAINING PROTEIN"/>
    <property type="match status" value="1"/>
</dbReference>
<dbReference type="PANTHER" id="PTHR33148">
    <property type="entry name" value="PLASTID MOVEMENT IMPAIRED PROTEIN-RELATED"/>
    <property type="match status" value="1"/>
</dbReference>
<evidence type="ECO:0000313" key="1">
    <source>
        <dbReference type="EMBL" id="SPD28327.1"/>
    </source>
</evidence>
<accession>A0A2N9IS98</accession>